<dbReference type="Proteomes" id="UP000231919">
    <property type="component" value="Unassembled WGS sequence"/>
</dbReference>
<dbReference type="Proteomes" id="UP000276407">
    <property type="component" value="Chromosome 1"/>
</dbReference>
<dbReference type="KEGG" id="lkm:EFP84_13365"/>
<reference evidence="3 4" key="1">
    <citation type="submission" date="2017-07" db="EMBL/GenBank/DDBJ databases">
        <title>Leptospira spp. isolated from tropical soils.</title>
        <authorList>
            <person name="Thibeaux R."/>
            <person name="Iraola G."/>
            <person name="Ferres I."/>
            <person name="Bierque E."/>
            <person name="Girault D."/>
            <person name="Soupe-Gilbert M.-E."/>
            <person name="Picardeau M."/>
            <person name="Goarant C."/>
        </authorList>
    </citation>
    <scope>NUCLEOTIDE SEQUENCE [LARGE SCALE GENOMIC DNA]</scope>
    <source>
        <strain evidence="3 4">JW2-C-B1</strain>
    </source>
</reference>
<feature type="region of interest" description="Disordered" evidence="1">
    <location>
        <begin position="80"/>
        <end position="130"/>
    </location>
</feature>
<dbReference type="EMBL" id="NPDP01000036">
    <property type="protein sequence ID" value="PJZ28599.1"/>
    <property type="molecule type" value="Genomic_DNA"/>
</dbReference>
<evidence type="ECO:0000313" key="2">
    <source>
        <dbReference type="EMBL" id="AYV57542.1"/>
    </source>
</evidence>
<reference evidence="2 5" key="2">
    <citation type="submission" date="2018-11" db="EMBL/GenBank/DDBJ databases">
        <title>Complete genome sequence of Leptospira kmetyi isolate LS 001/16 from soil sample associated with a leptospirosis patient in Kelantan.</title>
        <authorList>
            <person name="Muhammad Yusoff F."/>
            <person name="Muhammad Yusoff S."/>
            <person name="Ahmad M.N."/>
            <person name="Yusof N.Y."/>
            <person name="Aziah I."/>
        </authorList>
    </citation>
    <scope>NUCLEOTIDE SEQUENCE [LARGE SCALE GENOMIC DNA]</scope>
    <source>
        <strain evidence="2 5">LS 001/16</strain>
    </source>
</reference>
<evidence type="ECO:0000313" key="4">
    <source>
        <dbReference type="Proteomes" id="UP000231919"/>
    </source>
</evidence>
<dbReference type="AlphaFoldDB" id="A0AAD0USC0"/>
<keyword evidence="4" id="KW-1185">Reference proteome</keyword>
<dbReference type="NCBIfam" id="NF047433">
    <property type="entry name" value="Lepto_7_Nterm"/>
    <property type="match status" value="1"/>
</dbReference>
<organism evidence="2 5">
    <name type="scientific">Leptospira kmetyi</name>
    <dbReference type="NCBI Taxonomy" id="408139"/>
    <lineage>
        <taxon>Bacteria</taxon>
        <taxon>Pseudomonadati</taxon>
        <taxon>Spirochaetota</taxon>
        <taxon>Spirochaetia</taxon>
        <taxon>Leptospirales</taxon>
        <taxon>Leptospiraceae</taxon>
        <taxon>Leptospira</taxon>
    </lineage>
</organism>
<accession>A0AAD0USC0</accession>
<evidence type="ECO:0000313" key="3">
    <source>
        <dbReference type="EMBL" id="PJZ28599.1"/>
    </source>
</evidence>
<protein>
    <submittedName>
        <fullName evidence="2">Uncharacterized protein</fullName>
    </submittedName>
</protein>
<proteinExistence type="predicted"/>
<gene>
    <name evidence="3" type="ORF">CH378_17220</name>
    <name evidence="2" type="ORF">EFP84_13365</name>
</gene>
<evidence type="ECO:0000313" key="5">
    <source>
        <dbReference type="Proteomes" id="UP000276407"/>
    </source>
</evidence>
<evidence type="ECO:0000256" key="1">
    <source>
        <dbReference type="SAM" id="MobiDB-lite"/>
    </source>
</evidence>
<dbReference type="EMBL" id="CP033614">
    <property type="protein sequence ID" value="AYV57542.1"/>
    <property type="molecule type" value="Genomic_DNA"/>
</dbReference>
<dbReference type="RefSeq" id="WP_100756150.1">
    <property type="nucleotide sequence ID" value="NZ_CP033614.1"/>
</dbReference>
<sequence>MKKIISYFILVLCVCVFSVSSLRSETILLKSGEKLDGNIVGQDKETVSFKLADGTIKVYKKSQIKKISFAKIAEPTSKKEEAQKIEKEEADKKKKEEAELAEKQKAESEKRKVDEEKLKAKEEKAKKREQELVNSKRHYLEASFGVGSGKEQTELRPFYQTIQYAGLLFSSSGQAEILTNPYKSSNSSSTTRIKYAWNRFTFELRGTEAKGTIDPSGFQTLSYGSSGGSGGSSGGDRAVNILMGDAHTKFQKVSSRVGFTPYPHPVLDLQVVGGVERIWTRTSEEVDSLGGITATGMNPNRISFREYTSTFRGGSFGIGFEFKFLERFSLQGQILKISGTTPSSSKNYEYKTDNSIGVVQLNATGLDYWWSSKGTEVNLRLSAKVYNNLSLFAETSNMTLKNTLQTGYISDNEGNTEQIGLKIFGPRILIPILHDSKTILTYFQVGANYRFDF</sequence>
<name>A0AAD0USC0_9LEPT</name>